<dbReference type="OrthoDB" id="129242at2"/>
<reference evidence="1 2" key="1">
    <citation type="submission" date="2017-05" db="EMBL/GenBank/DDBJ databases">
        <authorList>
            <person name="Varghese N."/>
            <person name="Submissions S."/>
        </authorList>
    </citation>
    <scope>NUCLEOTIDE SEQUENCE [LARGE SCALE GENOMIC DNA]</scope>
    <source>
        <strain evidence="1 2">DSM 21194</strain>
    </source>
</reference>
<dbReference type="Proteomes" id="UP000317593">
    <property type="component" value="Unassembled WGS sequence"/>
</dbReference>
<sequence length="210" mass="23567">MDRKEALKALGLTTIGSGLLLEACTQKSEDPSPVVDKDNLDGITGRQDFEIERLKRLREAPPFFTEHEMLTITALADIIIPEDEVSGSASDANVPEFIAFIVKDMPEHQLPMRGGLKWLDTQCLKRYEGLFIECTENQQLEMVEAIAYPTEAAPEMQPGVTFFNRMRNLTASGFYTTEMGIEDIGYKGNTPNNWEGVPEEVLAEYDLERS</sequence>
<keyword evidence="2" id="KW-1185">Reference proteome</keyword>
<dbReference type="RefSeq" id="WP_142712851.1">
    <property type="nucleotide sequence ID" value="NZ_FXTH01000001.1"/>
</dbReference>
<evidence type="ECO:0000313" key="1">
    <source>
        <dbReference type="EMBL" id="SMO38792.1"/>
    </source>
</evidence>
<name>A0A521AVB1_9BACT</name>
<gene>
    <name evidence="1" type="ORF">SAMN06265218_101402</name>
</gene>
<accession>A0A521AVB1</accession>
<organism evidence="1 2">
    <name type="scientific">Fodinibius sediminis</name>
    <dbReference type="NCBI Taxonomy" id="1214077"/>
    <lineage>
        <taxon>Bacteria</taxon>
        <taxon>Pseudomonadati</taxon>
        <taxon>Balneolota</taxon>
        <taxon>Balneolia</taxon>
        <taxon>Balneolales</taxon>
        <taxon>Balneolaceae</taxon>
        <taxon>Fodinibius</taxon>
    </lineage>
</organism>
<dbReference type="EMBL" id="FXTH01000001">
    <property type="protein sequence ID" value="SMO38792.1"/>
    <property type="molecule type" value="Genomic_DNA"/>
</dbReference>
<protein>
    <submittedName>
        <fullName evidence="1">Gluconate 2-dehydrogenase subunit 3</fullName>
    </submittedName>
</protein>
<dbReference type="InterPro" id="IPR027056">
    <property type="entry name" value="Gluconate_2DH_su3"/>
</dbReference>
<dbReference type="Pfam" id="PF13618">
    <property type="entry name" value="Gluconate_2-dh3"/>
    <property type="match status" value="1"/>
</dbReference>
<dbReference type="AlphaFoldDB" id="A0A521AVB1"/>
<proteinExistence type="predicted"/>
<evidence type="ECO:0000313" key="2">
    <source>
        <dbReference type="Proteomes" id="UP000317593"/>
    </source>
</evidence>